<dbReference type="EMBL" id="SLXL01000001">
    <property type="protein sequence ID" value="TCP27598.1"/>
    <property type="molecule type" value="Genomic_DNA"/>
</dbReference>
<evidence type="ECO:0000313" key="3">
    <source>
        <dbReference type="EMBL" id="TCP27598.1"/>
    </source>
</evidence>
<accession>A0A4R2P0L2</accession>
<dbReference type="AlphaFoldDB" id="A0A4R2P0L2"/>
<reference evidence="3 4" key="1">
    <citation type="submission" date="2019-03" db="EMBL/GenBank/DDBJ databases">
        <title>Genomic Encyclopedia of Type Strains, Phase IV (KMG-IV): sequencing the most valuable type-strain genomes for metagenomic binning, comparative biology and taxonomic classification.</title>
        <authorList>
            <person name="Goeker M."/>
        </authorList>
    </citation>
    <scope>NUCLEOTIDE SEQUENCE [LARGE SCALE GENOMIC DNA]</scope>
    <source>
        <strain evidence="3 4">DSM 2781</strain>
    </source>
</reference>
<evidence type="ECO:0000313" key="4">
    <source>
        <dbReference type="Proteomes" id="UP000295733"/>
    </source>
</evidence>
<dbReference type="OrthoDB" id="7619676at2"/>
<dbReference type="Pfam" id="PF01814">
    <property type="entry name" value="Hemerythrin"/>
    <property type="match status" value="1"/>
</dbReference>
<dbReference type="CDD" id="cd12108">
    <property type="entry name" value="Hr-like"/>
    <property type="match status" value="1"/>
</dbReference>
<comment type="caution">
    <text evidence="3">The sequence shown here is derived from an EMBL/GenBank/DDBJ whole genome shotgun (WGS) entry which is preliminary data.</text>
</comment>
<name>A0A4R2P0L2_RHOAD</name>
<gene>
    <name evidence="3" type="ORF">EV656_101507</name>
</gene>
<dbReference type="Proteomes" id="UP000295733">
    <property type="component" value="Unassembled WGS sequence"/>
</dbReference>
<feature type="region of interest" description="Disordered" evidence="1">
    <location>
        <begin position="1"/>
        <end position="20"/>
    </location>
</feature>
<organism evidence="3 4">
    <name type="scientific">Rhodovulum adriaticum</name>
    <name type="common">Rhodopseudomonas adriatica</name>
    <dbReference type="NCBI Taxonomy" id="35804"/>
    <lineage>
        <taxon>Bacteria</taxon>
        <taxon>Pseudomonadati</taxon>
        <taxon>Pseudomonadota</taxon>
        <taxon>Alphaproteobacteria</taxon>
        <taxon>Rhodobacterales</taxon>
        <taxon>Paracoccaceae</taxon>
        <taxon>Rhodovulum</taxon>
    </lineage>
</organism>
<dbReference type="Gene3D" id="1.20.120.520">
    <property type="entry name" value="nmb1532 protein domain like"/>
    <property type="match status" value="1"/>
</dbReference>
<evidence type="ECO:0000256" key="1">
    <source>
        <dbReference type="SAM" id="MobiDB-lite"/>
    </source>
</evidence>
<feature type="domain" description="Hemerythrin-like" evidence="2">
    <location>
        <begin position="26"/>
        <end position="155"/>
    </location>
</feature>
<proteinExistence type="predicted"/>
<dbReference type="RefSeq" id="WP_132599102.1">
    <property type="nucleotide sequence ID" value="NZ_NRRP01000004.1"/>
</dbReference>
<keyword evidence="4" id="KW-1185">Reference proteome</keyword>
<dbReference type="InterPro" id="IPR012312">
    <property type="entry name" value="Hemerythrin-like"/>
</dbReference>
<evidence type="ECO:0000259" key="2">
    <source>
        <dbReference type="Pfam" id="PF01814"/>
    </source>
</evidence>
<feature type="compositionally biased region" description="Basic and acidic residues" evidence="1">
    <location>
        <begin position="9"/>
        <end position="20"/>
    </location>
</feature>
<protein>
    <submittedName>
        <fullName evidence="3">Hemerythrin HHE cation binding domain-containing protein</fullName>
    </submittedName>
</protein>
<sequence>MCPQIDQPPPRDDGTRPVDLRRYGNPLDALAADHYRQRLILADLERLAASIDRDNDDVAALLMHIEIEMPMHTLDEDEDLFPLLRRRAAPEDRMDRLLARLDAEHDSIKALAAEVRDILRGVLAGDMPGDRTPLHGFTSAYRRHMILENAVLLSLARARLTQADLADLRSRMAARRGLDLALETGPREDRNAQ</sequence>